<organism evidence="1 2">
    <name type="scientific">Peteryoungia ipomoeae</name>
    <dbReference type="NCBI Taxonomy" id="1210932"/>
    <lineage>
        <taxon>Bacteria</taxon>
        <taxon>Pseudomonadati</taxon>
        <taxon>Pseudomonadota</taxon>
        <taxon>Alphaproteobacteria</taxon>
        <taxon>Hyphomicrobiales</taxon>
        <taxon>Rhizobiaceae</taxon>
        <taxon>Peteryoungia</taxon>
    </lineage>
</organism>
<evidence type="ECO:0000313" key="2">
    <source>
        <dbReference type="Proteomes" id="UP000308828"/>
    </source>
</evidence>
<proteinExistence type="predicted"/>
<evidence type="ECO:0000313" key="1">
    <source>
        <dbReference type="EMBL" id="THV20254.1"/>
    </source>
</evidence>
<dbReference type="OrthoDB" id="8277427at2"/>
<dbReference type="Pfam" id="PF02566">
    <property type="entry name" value="OsmC"/>
    <property type="match status" value="1"/>
</dbReference>
<dbReference type="Gene3D" id="3.30.300.20">
    <property type="match status" value="1"/>
</dbReference>
<protein>
    <submittedName>
        <fullName evidence="1">OsmC family protein</fullName>
    </submittedName>
</protein>
<dbReference type="SUPFAM" id="SSF82784">
    <property type="entry name" value="OsmC-like"/>
    <property type="match status" value="1"/>
</dbReference>
<keyword evidence="2" id="KW-1185">Reference proteome</keyword>
<accession>A0A4S8NYM5</accession>
<dbReference type="PANTHER" id="PTHR39624">
    <property type="entry name" value="PROTEIN INVOLVED IN RIMO-MEDIATED BETA-METHYLTHIOLATION OF RIBOSOMAL PROTEIN S12 YCAO"/>
    <property type="match status" value="1"/>
</dbReference>
<dbReference type="InterPro" id="IPR003718">
    <property type="entry name" value="OsmC/Ohr_fam"/>
</dbReference>
<dbReference type="InterPro" id="IPR036102">
    <property type="entry name" value="OsmC/Ohrsf"/>
</dbReference>
<dbReference type="PANTHER" id="PTHR39624:SF2">
    <property type="entry name" value="OSMC-LIKE PROTEIN"/>
    <property type="match status" value="1"/>
</dbReference>
<dbReference type="EMBL" id="STGV01000008">
    <property type="protein sequence ID" value="THV20254.1"/>
    <property type="molecule type" value="Genomic_DNA"/>
</dbReference>
<gene>
    <name evidence="1" type="ORF">FAA97_19650</name>
</gene>
<sequence>MVNLKARVIGATAKLGRAGYPSVRSASGGEIEVVTGPSHVGFDPVDLLLASLVACISMSVRIAARRLGHANGFEEVRVEASAEKAKDGSHRIDRFIVTVALMGQISAEDQRAIVELADSICTVSNSLSPLPEIRLCEAKVQGNNPPSIAAS</sequence>
<reference evidence="1 2" key="1">
    <citation type="submission" date="2019-04" db="EMBL/GenBank/DDBJ databases">
        <title>Genome sequence of strain shin9-1.</title>
        <authorList>
            <person name="Gao J."/>
            <person name="Sun J."/>
        </authorList>
    </citation>
    <scope>NUCLEOTIDE SEQUENCE [LARGE SCALE GENOMIC DNA]</scope>
    <source>
        <strain evidence="2">shin9-1</strain>
    </source>
</reference>
<comment type="caution">
    <text evidence="1">The sequence shown here is derived from an EMBL/GenBank/DDBJ whole genome shotgun (WGS) entry which is preliminary data.</text>
</comment>
<dbReference type="Proteomes" id="UP000308828">
    <property type="component" value="Unassembled WGS sequence"/>
</dbReference>
<dbReference type="AlphaFoldDB" id="A0A4S8NYM5"/>
<dbReference type="RefSeq" id="WP_136600270.1">
    <property type="nucleotide sequence ID" value="NZ_STGV01000008.1"/>
</dbReference>
<name>A0A4S8NYM5_9HYPH</name>
<dbReference type="InterPro" id="IPR015946">
    <property type="entry name" value="KH_dom-like_a/b"/>
</dbReference>